<name>A0A1F5MGJ2_9BACT</name>
<dbReference type="InterPro" id="IPR000653">
    <property type="entry name" value="DegT/StrS_aminotransferase"/>
</dbReference>
<evidence type="ECO:0000256" key="5">
    <source>
        <dbReference type="RuleBase" id="RU004508"/>
    </source>
</evidence>
<proteinExistence type="inferred from homology"/>
<dbReference type="InterPro" id="IPR015421">
    <property type="entry name" value="PyrdxlP-dep_Trfase_major"/>
</dbReference>
<dbReference type="GO" id="GO:0030170">
    <property type="term" value="F:pyridoxal phosphate binding"/>
    <property type="evidence" value="ECO:0007669"/>
    <property type="project" value="TreeGrafter"/>
</dbReference>
<sequence length="336" mass="39020">MILKNKPRIFLYKLNSHYSSNVYNCGKWIDGIKIRELEEKIKKFLAIKYVILTNSGTSALLAAYWVLKNEYKTLNVDPYTFPATYQPAKLLNYKMNFIRTILKNNVIFPKNGLNIITHLFGQPNALLARTEGAPFIEDACQSFGAKYKGKRVGTFGKIGCFSFYPTKSFHTNGHGGAVVTNNQDYYERLKIFIESGRLNGKMTEKIALNLRMDEIKAEFLLYELEDYERKVACQRQIAKNFKSLIAGEQPFLEEDENSYHIFSVFNMLIKKRNEFRKYMSNKGIETIIYYNDGILPAREKFKYLDLTSSIVAIPCRWNLTDREISRIKNALKGWFV</sequence>
<evidence type="ECO:0000256" key="6">
    <source>
        <dbReference type="SAM" id="Phobius"/>
    </source>
</evidence>
<feature type="modified residue" description="N6-(pyridoxal phosphate)lysine" evidence="4">
    <location>
        <position position="167"/>
    </location>
</feature>
<dbReference type="PANTHER" id="PTHR30244">
    <property type="entry name" value="TRANSAMINASE"/>
    <property type="match status" value="1"/>
</dbReference>
<keyword evidence="1 4" id="KW-0663">Pyridoxal phosphate</keyword>
<comment type="similarity">
    <text evidence="2 5">Belongs to the DegT/DnrJ/EryC1 family.</text>
</comment>
<comment type="caution">
    <text evidence="7">The sequence shown here is derived from an EMBL/GenBank/DDBJ whole genome shotgun (WGS) entry which is preliminary data.</text>
</comment>
<gene>
    <name evidence="7" type="ORF">A3I48_03195</name>
</gene>
<dbReference type="InterPro" id="IPR015422">
    <property type="entry name" value="PyrdxlP-dep_Trfase_small"/>
</dbReference>
<accession>A0A1F5MGJ2</accession>
<dbReference type="Gene3D" id="3.40.640.10">
    <property type="entry name" value="Type I PLP-dependent aspartate aminotransferase-like (Major domain)"/>
    <property type="match status" value="1"/>
</dbReference>
<evidence type="ECO:0000313" key="8">
    <source>
        <dbReference type="Proteomes" id="UP000178859"/>
    </source>
</evidence>
<protein>
    <recommendedName>
        <fullName evidence="9">Aminotransferase DegT</fullName>
    </recommendedName>
</protein>
<evidence type="ECO:0000256" key="1">
    <source>
        <dbReference type="ARBA" id="ARBA00022898"/>
    </source>
</evidence>
<dbReference type="PANTHER" id="PTHR30244:SF36">
    <property type="entry name" value="3-OXO-GLUCOSE-6-PHOSPHATE:GLUTAMATE AMINOTRANSFERASE"/>
    <property type="match status" value="1"/>
</dbReference>
<keyword evidence="6" id="KW-0472">Membrane</keyword>
<organism evidence="7 8">
    <name type="scientific">Candidatus Daviesbacteria bacterium RIFCSPLOWO2_02_FULL_36_7</name>
    <dbReference type="NCBI Taxonomy" id="1797792"/>
    <lineage>
        <taxon>Bacteria</taxon>
        <taxon>Candidatus Daviesiibacteriota</taxon>
    </lineage>
</organism>
<dbReference type="Pfam" id="PF01041">
    <property type="entry name" value="DegT_DnrJ_EryC1"/>
    <property type="match status" value="1"/>
</dbReference>
<reference evidence="7 8" key="1">
    <citation type="journal article" date="2016" name="Nat. Commun.">
        <title>Thousands of microbial genomes shed light on interconnected biogeochemical processes in an aquifer system.</title>
        <authorList>
            <person name="Anantharaman K."/>
            <person name="Brown C.T."/>
            <person name="Hug L.A."/>
            <person name="Sharon I."/>
            <person name="Castelle C.J."/>
            <person name="Probst A.J."/>
            <person name="Thomas B.C."/>
            <person name="Singh A."/>
            <person name="Wilkins M.J."/>
            <person name="Karaoz U."/>
            <person name="Brodie E.L."/>
            <person name="Williams K.H."/>
            <person name="Hubbard S.S."/>
            <person name="Banfield J.F."/>
        </authorList>
    </citation>
    <scope>NUCLEOTIDE SEQUENCE [LARGE SCALE GENOMIC DNA]</scope>
</reference>
<keyword evidence="6" id="KW-1133">Transmembrane helix</keyword>
<dbReference type="SUPFAM" id="SSF53383">
    <property type="entry name" value="PLP-dependent transferases"/>
    <property type="match status" value="1"/>
</dbReference>
<dbReference type="InterPro" id="IPR015424">
    <property type="entry name" value="PyrdxlP-dep_Trfase"/>
</dbReference>
<feature type="transmembrane region" description="Helical" evidence="6">
    <location>
        <begin position="45"/>
        <end position="67"/>
    </location>
</feature>
<dbReference type="Gene3D" id="3.90.1150.10">
    <property type="entry name" value="Aspartate Aminotransferase, domain 1"/>
    <property type="match status" value="1"/>
</dbReference>
<dbReference type="Proteomes" id="UP000178859">
    <property type="component" value="Unassembled WGS sequence"/>
</dbReference>
<dbReference type="AlphaFoldDB" id="A0A1F5MGJ2"/>
<dbReference type="GO" id="GO:0008483">
    <property type="term" value="F:transaminase activity"/>
    <property type="evidence" value="ECO:0007669"/>
    <property type="project" value="TreeGrafter"/>
</dbReference>
<evidence type="ECO:0000256" key="4">
    <source>
        <dbReference type="PIRSR" id="PIRSR000390-2"/>
    </source>
</evidence>
<evidence type="ECO:0000313" key="7">
    <source>
        <dbReference type="EMBL" id="OGE64469.1"/>
    </source>
</evidence>
<dbReference type="PIRSF" id="PIRSF000390">
    <property type="entry name" value="PLP_StrS"/>
    <property type="match status" value="1"/>
</dbReference>
<keyword evidence="6" id="KW-0812">Transmembrane</keyword>
<dbReference type="EMBL" id="MFDT01000061">
    <property type="protein sequence ID" value="OGE64469.1"/>
    <property type="molecule type" value="Genomic_DNA"/>
</dbReference>
<evidence type="ECO:0008006" key="9">
    <source>
        <dbReference type="Google" id="ProtNLM"/>
    </source>
</evidence>
<evidence type="ECO:0000256" key="3">
    <source>
        <dbReference type="PIRSR" id="PIRSR000390-1"/>
    </source>
</evidence>
<dbReference type="GO" id="GO:0000271">
    <property type="term" value="P:polysaccharide biosynthetic process"/>
    <property type="evidence" value="ECO:0007669"/>
    <property type="project" value="TreeGrafter"/>
</dbReference>
<feature type="active site" description="Proton acceptor" evidence="3">
    <location>
        <position position="167"/>
    </location>
</feature>
<evidence type="ECO:0000256" key="2">
    <source>
        <dbReference type="ARBA" id="ARBA00037999"/>
    </source>
</evidence>